<dbReference type="AlphaFoldDB" id="A0A2P2JF98"/>
<name>A0A2P2JF98_RHIMU</name>
<proteinExistence type="predicted"/>
<sequence length="34" mass="3915">MSGFVKFNQTDNYALLFFIGNQMLGRSIFEDHSS</sequence>
<protein>
    <submittedName>
        <fullName evidence="1">Uncharacterized protein</fullName>
    </submittedName>
</protein>
<dbReference type="EMBL" id="GGEC01011657">
    <property type="protein sequence ID" value="MBW92140.1"/>
    <property type="molecule type" value="Transcribed_RNA"/>
</dbReference>
<accession>A0A2P2JF98</accession>
<reference evidence="1" key="1">
    <citation type="submission" date="2018-02" db="EMBL/GenBank/DDBJ databases">
        <title>Rhizophora mucronata_Transcriptome.</title>
        <authorList>
            <person name="Meera S.P."/>
            <person name="Sreeshan A."/>
            <person name="Augustine A."/>
        </authorList>
    </citation>
    <scope>NUCLEOTIDE SEQUENCE</scope>
    <source>
        <tissue evidence="1">Leaf</tissue>
    </source>
</reference>
<organism evidence="1">
    <name type="scientific">Rhizophora mucronata</name>
    <name type="common">Asiatic mangrove</name>
    <dbReference type="NCBI Taxonomy" id="61149"/>
    <lineage>
        <taxon>Eukaryota</taxon>
        <taxon>Viridiplantae</taxon>
        <taxon>Streptophyta</taxon>
        <taxon>Embryophyta</taxon>
        <taxon>Tracheophyta</taxon>
        <taxon>Spermatophyta</taxon>
        <taxon>Magnoliopsida</taxon>
        <taxon>eudicotyledons</taxon>
        <taxon>Gunneridae</taxon>
        <taxon>Pentapetalae</taxon>
        <taxon>rosids</taxon>
        <taxon>fabids</taxon>
        <taxon>Malpighiales</taxon>
        <taxon>Rhizophoraceae</taxon>
        <taxon>Rhizophora</taxon>
    </lineage>
</organism>
<evidence type="ECO:0000313" key="1">
    <source>
        <dbReference type="EMBL" id="MBW92140.1"/>
    </source>
</evidence>